<dbReference type="PANTHER" id="PTHR43768">
    <property type="entry name" value="TREHALOSE 6-PHOSPHATE PHOSPHATASE"/>
    <property type="match status" value="1"/>
</dbReference>
<keyword evidence="6" id="KW-0677">Repeat</keyword>
<dbReference type="Proteomes" id="UP000019116">
    <property type="component" value="Chromosome 2B"/>
</dbReference>
<feature type="signal peptide" evidence="13">
    <location>
        <begin position="1"/>
        <end position="23"/>
    </location>
</feature>
<dbReference type="InterPro" id="IPR023214">
    <property type="entry name" value="HAD_sf"/>
</dbReference>
<dbReference type="EC" id="3.1.3.12" evidence="10"/>
<keyword evidence="7 10" id="KW-0378">Hydrolase</keyword>
<feature type="chain" id="PRO_5017308655" description="Trehalose 6-phosphate phosphatase" evidence="13">
    <location>
        <begin position="24"/>
        <end position="559"/>
    </location>
</feature>
<accession>A0A3B6C2G1</accession>
<feature type="domain" description="Gnk2-homologous" evidence="14">
    <location>
        <begin position="24"/>
        <end position="128"/>
    </location>
</feature>
<dbReference type="SUPFAM" id="SSF56784">
    <property type="entry name" value="HAD-like"/>
    <property type="match status" value="1"/>
</dbReference>
<reference evidence="15" key="2">
    <citation type="submission" date="2018-10" db="UniProtKB">
        <authorList>
            <consortium name="EnsemblPlants"/>
        </authorList>
    </citation>
    <scope>IDENTIFICATION</scope>
</reference>
<dbReference type="PANTHER" id="PTHR43768:SF35">
    <property type="entry name" value="TREHALOSE-PHOSPHATE PHOSPHATASE 5-RELATED"/>
    <property type="match status" value="1"/>
</dbReference>
<dbReference type="InterPro" id="IPR036412">
    <property type="entry name" value="HAD-like_sf"/>
</dbReference>
<dbReference type="GO" id="GO:0005992">
    <property type="term" value="P:trehalose biosynthetic process"/>
    <property type="evidence" value="ECO:0000318"/>
    <property type="project" value="GO_Central"/>
</dbReference>
<evidence type="ECO:0000256" key="6">
    <source>
        <dbReference type="ARBA" id="ARBA00022737"/>
    </source>
</evidence>
<sequence length="559" mass="62282">MYRGMKIPAVAALAFVLTRVSLASPGYWAHDCDGNYTVPSSYQKSLEQLSAGLPDAVSSSPDLFDKKVLGSWGSRVYGLGRCRPGTDASTCKACLDEAFQEAQVICPLRKRVYMYYEVCTLAFADEDLPSHSAVHKVATKVNGSQVPAQCSKVFDMAINELITYLVKMAAVSPHMSATGQKELAGGACTYSIYGLAECFPKMSAANCSDCLEDLLVVPFLHGHQSEWRSSLTCSYRLEPRPLFDVGKGGLATPGGKNGKKQVWIVVGCVAGALIILLVLLLLWWKLPAKRPSAIKFFDDIIANVQGKTIVMFLDYDGTLTPIVKKPERAFMSEQTRNAVRELAMAFSTSVVTGRSCEKAKGFIQLDELHYAGSHGQDIQLNDGTDPFQPNSEYLQIIAEATERLKEAVREIKGASVENNKFCVSVHYREVRREKDKDLLKNIVMRIVTEEFPNLKVTNGKKVREVRPGPKFDKGDAVKYLLQQLTNKHSWDSSRILPIYIGDDKTDEDAFKVLSEEGGFGIRVCKWRKRTAAEYSLKNPSEVKEFLEKLVRWRREQDQV</sequence>
<dbReference type="SMR" id="A0A3B6C2G1"/>
<comment type="function">
    <text evidence="9">Removes the phosphate from trehalose 6-phosphate to produce free trehalose. Trehalose accumulation in plant may improve abiotic stress tolerance.</text>
</comment>
<evidence type="ECO:0000256" key="2">
    <source>
        <dbReference type="ARBA" id="ARBA00001968"/>
    </source>
</evidence>
<dbReference type="InterPro" id="IPR044651">
    <property type="entry name" value="OTSB-like"/>
</dbReference>
<comment type="pathway">
    <text evidence="3 10">Glycan biosynthesis; trehalose biosynthesis.</text>
</comment>
<dbReference type="InterPro" id="IPR002902">
    <property type="entry name" value="GNK2"/>
</dbReference>
<keyword evidence="12" id="KW-1133">Transmembrane helix</keyword>
<evidence type="ECO:0000256" key="9">
    <source>
        <dbReference type="ARBA" id="ARBA00025274"/>
    </source>
</evidence>
<dbReference type="EnsemblPlants" id="TraesCS2B02G193300.1">
    <property type="protein sequence ID" value="TraesCS2B02G193300.1"/>
    <property type="gene ID" value="TraesCS2B02G193300"/>
</dbReference>
<evidence type="ECO:0000259" key="14">
    <source>
        <dbReference type="PROSITE" id="PS51473"/>
    </source>
</evidence>
<dbReference type="NCBIfam" id="TIGR01484">
    <property type="entry name" value="HAD-SF-IIB"/>
    <property type="match status" value="1"/>
</dbReference>
<evidence type="ECO:0000256" key="7">
    <source>
        <dbReference type="ARBA" id="ARBA00022801"/>
    </source>
</evidence>
<comment type="cofactor">
    <cofactor evidence="2 10">
        <name>a divalent metal cation</name>
        <dbReference type="ChEBI" id="CHEBI:60240"/>
    </cofactor>
</comment>
<feature type="domain" description="Gnk2-homologous" evidence="14">
    <location>
        <begin position="135"/>
        <end position="242"/>
    </location>
</feature>
<dbReference type="Gene3D" id="3.30.430.20">
    <property type="entry name" value="Gnk2 domain, C-X8-C-X2-C motif"/>
    <property type="match status" value="2"/>
</dbReference>
<keyword evidence="16" id="KW-1185">Reference proteome</keyword>
<evidence type="ECO:0000256" key="12">
    <source>
        <dbReference type="SAM" id="Phobius"/>
    </source>
</evidence>
<dbReference type="Gramene" id="TraesCS2B02G193300.1">
    <property type="protein sequence ID" value="TraesCS2B02G193300.1"/>
    <property type="gene ID" value="TraesCS2B02G193300"/>
</dbReference>
<evidence type="ECO:0000256" key="5">
    <source>
        <dbReference type="ARBA" id="ARBA00022729"/>
    </source>
</evidence>
<keyword evidence="11" id="KW-0175">Coiled coil</keyword>
<reference evidence="15" key="1">
    <citation type="submission" date="2018-08" db="EMBL/GenBank/DDBJ databases">
        <authorList>
            <person name="Rossello M."/>
        </authorList>
    </citation>
    <scope>NUCLEOTIDE SEQUENCE [LARGE SCALE GENOMIC DNA]</scope>
    <source>
        <strain evidence="15">cv. Chinese Spring</strain>
    </source>
</reference>
<dbReference type="Gene3D" id="3.30.70.1020">
    <property type="entry name" value="Trehalose-6-phosphate phosphatase related protein, domain 2"/>
    <property type="match status" value="1"/>
</dbReference>
<dbReference type="STRING" id="4565.A0A3B6C2G1"/>
<dbReference type="GO" id="GO:0004805">
    <property type="term" value="F:trehalose-phosphatase activity"/>
    <property type="evidence" value="ECO:0000318"/>
    <property type="project" value="GO_Central"/>
</dbReference>
<evidence type="ECO:0000256" key="1">
    <source>
        <dbReference type="ARBA" id="ARBA00000500"/>
    </source>
</evidence>
<evidence type="ECO:0000256" key="11">
    <source>
        <dbReference type="SAM" id="Coils"/>
    </source>
</evidence>
<dbReference type="UniPathway" id="UPA00299"/>
<evidence type="ECO:0000256" key="8">
    <source>
        <dbReference type="ARBA" id="ARBA00023016"/>
    </source>
</evidence>
<evidence type="ECO:0000256" key="10">
    <source>
        <dbReference type="RuleBase" id="RU361117"/>
    </source>
</evidence>
<keyword evidence="12" id="KW-0472">Membrane</keyword>
<dbReference type="CDD" id="cd23509">
    <property type="entry name" value="Gnk2-like"/>
    <property type="match status" value="2"/>
</dbReference>
<dbReference type="OMA" id="MSAANCS"/>
<dbReference type="InterPro" id="IPR038408">
    <property type="entry name" value="GNK2_sf"/>
</dbReference>
<dbReference type="AlphaFoldDB" id="A0A3B6C2G1"/>
<protein>
    <recommendedName>
        <fullName evidence="10">Trehalose 6-phosphate phosphatase</fullName>
        <ecNumber evidence="10">3.1.3.12</ecNumber>
    </recommendedName>
</protein>
<keyword evidence="5 13" id="KW-0732">Signal</keyword>
<organism evidence="15">
    <name type="scientific">Triticum aestivum</name>
    <name type="common">Wheat</name>
    <dbReference type="NCBI Taxonomy" id="4565"/>
    <lineage>
        <taxon>Eukaryota</taxon>
        <taxon>Viridiplantae</taxon>
        <taxon>Streptophyta</taxon>
        <taxon>Embryophyta</taxon>
        <taxon>Tracheophyta</taxon>
        <taxon>Spermatophyta</taxon>
        <taxon>Magnoliopsida</taxon>
        <taxon>Liliopsida</taxon>
        <taxon>Poales</taxon>
        <taxon>Poaceae</taxon>
        <taxon>BOP clade</taxon>
        <taxon>Pooideae</taxon>
        <taxon>Triticodae</taxon>
        <taxon>Triticeae</taxon>
        <taxon>Triticinae</taxon>
        <taxon>Triticum</taxon>
    </lineage>
</organism>
<comment type="similarity">
    <text evidence="4 10">Belongs to the trehalose phosphatase family.</text>
</comment>
<name>A0A3B6C2G1_WHEAT</name>
<dbReference type="InterPro" id="IPR006379">
    <property type="entry name" value="HAD-SF_hydro_IIB"/>
</dbReference>
<evidence type="ECO:0000256" key="3">
    <source>
        <dbReference type="ARBA" id="ARBA00005199"/>
    </source>
</evidence>
<dbReference type="Pfam" id="PF02358">
    <property type="entry name" value="Trehalose_PPase"/>
    <property type="match status" value="1"/>
</dbReference>
<dbReference type="CDD" id="cd01627">
    <property type="entry name" value="HAD_TPP"/>
    <property type="match status" value="1"/>
</dbReference>
<evidence type="ECO:0000313" key="15">
    <source>
        <dbReference type="EnsemblPlants" id="TraesCS2B02G193300.1"/>
    </source>
</evidence>
<dbReference type="Pfam" id="PF01657">
    <property type="entry name" value="Stress-antifung"/>
    <property type="match status" value="1"/>
</dbReference>
<proteinExistence type="inferred from homology"/>
<dbReference type="InterPro" id="IPR003337">
    <property type="entry name" value="Trehalose_PPase"/>
</dbReference>
<evidence type="ECO:0000256" key="4">
    <source>
        <dbReference type="ARBA" id="ARBA00008770"/>
    </source>
</evidence>
<feature type="transmembrane region" description="Helical" evidence="12">
    <location>
        <begin position="262"/>
        <end position="284"/>
    </location>
</feature>
<keyword evidence="8" id="KW-0346">Stress response</keyword>
<evidence type="ECO:0000313" key="16">
    <source>
        <dbReference type="Proteomes" id="UP000019116"/>
    </source>
</evidence>
<dbReference type="Gene3D" id="3.40.50.1000">
    <property type="entry name" value="HAD superfamily/HAD-like"/>
    <property type="match status" value="1"/>
</dbReference>
<comment type="catalytic activity">
    <reaction evidence="1 10">
        <text>alpha,alpha-trehalose 6-phosphate + H2O = alpha,alpha-trehalose + phosphate</text>
        <dbReference type="Rhea" id="RHEA:23420"/>
        <dbReference type="ChEBI" id="CHEBI:15377"/>
        <dbReference type="ChEBI" id="CHEBI:16551"/>
        <dbReference type="ChEBI" id="CHEBI:43474"/>
        <dbReference type="ChEBI" id="CHEBI:58429"/>
        <dbReference type="EC" id="3.1.3.12"/>
    </reaction>
</comment>
<dbReference type="FunFam" id="3.30.70.1020:FF:000004">
    <property type="entry name" value="Trehalose 6-phosphate phosphatase"/>
    <property type="match status" value="1"/>
</dbReference>
<keyword evidence="12" id="KW-0812">Transmembrane</keyword>
<dbReference type="NCBIfam" id="TIGR00685">
    <property type="entry name" value="T6PP"/>
    <property type="match status" value="1"/>
</dbReference>
<feature type="coiled-coil region" evidence="11">
    <location>
        <begin position="390"/>
        <end position="417"/>
    </location>
</feature>
<dbReference type="PROSITE" id="PS51473">
    <property type="entry name" value="GNK2"/>
    <property type="match status" value="2"/>
</dbReference>
<evidence type="ECO:0000256" key="13">
    <source>
        <dbReference type="SAM" id="SignalP"/>
    </source>
</evidence>